<protein>
    <submittedName>
        <fullName evidence="2">Uncharacterized protein</fullName>
    </submittedName>
</protein>
<accession>A0A221NXV0</accession>
<sequence length="132" mass="13826">MQSASPVETEDPVDEPSADNTWGDETSRSAAPATGFVGQWQDSGGKTLTIGEKYASGDYKGKNSVNLIDPGGDGILLGLGLEHDNGTMRIALKPISSKKASDLRAATLTRSGDDVKVDWDKGGTDTLAWNGD</sequence>
<dbReference type="KEGG" id="splu:LK06_011510"/>
<keyword evidence="3" id="KW-1185">Reference proteome</keyword>
<evidence type="ECO:0000256" key="1">
    <source>
        <dbReference type="SAM" id="MobiDB-lite"/>
    </source>
</evidence>
<dbReference type="EMBL" id="CP022433">
    <property type="protein sequence ID" value="ASN24744.1"/>
    <property type="molecule type" value="Genomic_DNA"/>
</dbReference>
<dbReference type="Proteomes" id="UP000031501">
    <property type="component" value="Chromosome"/>
</dbReference>
<evidence type="ECO:0000313" key="3">
    <source>
        <dbReference type="Proteomes" id="UP000031501"/>
    </source>
</evidence>
<dbReference type="AlphaFoldDB" id="A0A221NXV0"/>
<name>A0A221NXV0_9ACTN</name>
<feature type="region of interest" description="Disordered" evidence="1">
    <location>
        <begin position="1"/>
        <end position="45"/>
    </location>
</feature>
<feature type="compositionally biased region" description="Acidic residues" evidence="1">
    <location>
        <begin position="8"/>
        <end position="17"/>
    </location>
</feature>
<evidence type="ECO:0000313" key="2">
    <source>
        <dbReference type="EMBL" id="ASN24744.1"/>
    </source>
</evidence>
<proteinExistence type="predicted"/>
<reference evidence="2 3" key="1">
    <citation type="submission" date="2017-07" db="EMBL/GenBank/DDBJ databases">
        <title>Genome sequence of Streptomyces pluripotens MUSC 137T.</title>
        <authorList>
            <person name="Ser H.-L."/>
            <person name="Lee L.-H."/>
        </authorList>
    </citation>
    <scope>NUCLEOTIDE SEQUENCE [LARGE SCALE GENOMIC DNA]</scope>
    <source>
        <strain evidence="2 3">MUSC 137</strain>
    </source>
</reference>
<organism evidence="2 3">
    <name type="scientific">Streptomyces pluripotens</name>
    <dbReference type="NCBI Taxonomy" id="1355015"/>
    <lineage>
        <taxon>Bacteria</taxon>
        <taxon>Bacillati</taxon>
        <taxon>Actinomycetota</taxon>
        <taxon>Actinomycetes</taxon>
        <taxon>Kitasatosporales</taxon>
        <taxon>Streptomycetaceae</taxon>
        <taxon>Streptomyces</taxon>
    </lineage>
</organism>
<gene>
    <name evidence="2" type="ORF">LK07_12640</name>
</gene>